<dbReference type="GO" id="GO:0004672">
    <property type="term" value="F:protein kinase activity"/>
    <property type="evidence" value="ECO:0007669"/>
    <property type="project" value="InterPro"/>
</dbReference>
<proteinExistence type="inferred from homology"/>
<dbReference type="GO" id="GO:0005743">
    <property type="term" value="C:mitochondrial inner membrane"/>
    <property type="evidence" value="ECO:0007669"/>
    <property type="project" value="TreeGrafter"/>
</dbReference>
<keyword evidence="2" id="KW-1133">Transmembrane helix</keyword>
<dbReference type="Pfam" id="PF03109">
    <property type="entry name" value="ABC1"/>
    <property type="match status" value="1"/>
</dbReference>
<dbReference type="SUPFAM" id="SSF56112">
    <property type="entry name" value="Protein kinase-like (PK-like)"/>
    <property type="match status" value="1"/>
</dbReference>
<comment type="caution">
    <text evidence="4">The sequence shown here is derived from an EMBL/GenBank/DDBJ whole genome shotgun (WGS) entry which is preliminary data.</text>
</comment>
<keyword evidence="2" id="KW-0472">Membrane</keyword>
<dbReference type="InterPro" id="IPR000719">
    <property type="entry name" value="Prot_kinase_dom"/>
</dbReference>
<accession>A0AA36GCF5</accession>
<dbReference type="Proteomes" id="UP001176961">
    <property type="component" value="Unassembled WGS sequence"/>
</dbReference>
<dbReference type="GO" id="GO:0055088">
    <property type="term" value="P:lipid homeostasis"/>
    <property type="evidence" value="ECO:0007669"/>
    <property type="project" value="TreeGrafter"/>
</dbReference>
<name>A0AA36GCF5_CYLNA</name>
<dbReference type="Gene3D" id="1.10.510.10">
    <property type="entry name" value="Transferase(Phosphotransferase) domain 1"/>
    <property type="match status" value="1"/>
</dbReference>
<keyword evidence="5" id="KW-1185">Reference proteome</keyword>
<reference evidence="4" key="1">
    <citation type="submission" date="2023-07" db="EMBL/GenBank/DDBJ databases">
        <authorList>
            <consortium name="CYATHOMIX"/>
        </authorList>
    </citation>
    <scope>NUCLEOTIDE SEQUENCE</scope>
    <source>
        <strain evidence="4">N/A</strain>
    </source>
</reference>
<dbReference type="InterPro" id="IPR051130">
    <property type="entry name" value="Mito_struct-func_regulator"/>
</dbReference>
<keyword evidence="2" id="KW-0812">Transmembrane</keyword>
<evidence type="ECO:0000256" key="2">
    <source>
        <dbReference type="SAM" id="Phobius"/>
    </source>
</evidence>
<evidence type="ECO:0000313" key="5">
    <source>
        <dbReference type="Proteomes" id="UP001176961"/>
    </source>
</evidence>
<dbReference type="PANTHER" id="PTHR43173:SF19">
    <property type="entry name" value="AARF DOMAIN-CONTAINING PROTEIN KINASE 1"/>
    <property type="match status" value="1"/>
</dbReference>
<gene>
    <name evidence="4" type="ORF">CYNAS_LOCUS785</name>
</gene>
<dbReference type="PANTHER" id="PTHR43173">
    <property type="entry name" value="ABC1 FAMILY PROTEIN"/>
    <property type="match status" value="1"/>
</dbReference>
<dbReference type="GO" id="GO:0007005">
    <property type="term" value="P:mitochondrion organization"/>
    <property type="evidence" value="ECO:0007669"/>
    <property type="project" value="TreeGrafter"/>
</dbReference>
<evidence type="ECO:0000256" key="1">
    <source>
        <dbReference type="ARBA" id="ARBA00009670"/>
    </source>
</evidence>
<comment type="similarity">
    <text evidence="1">Belongs to the protein kinase superfamily. ADCK protein kinase family.</text>
</comment>
<protein>
    <recommendedName>
        <fullName evidence="3">Protein kinase domain-containing protein</fullName>
    </recommendedName>
</protein>
<dbReference type="EMBL" id="CATQJL010000001">
    <property type="protein sequence ID" value="CAJ0588802.1"/>
    <property type="molecule type" value="Genomic_DNA"/>
</dbReference>
<evidence type="ECO:0000259" key="3">
    <source>
        <dbReference type="PROSITE" id="PS50011"/>
    </source>
</evidence>
<dbReference type="InterPro" id="IPR004147">
    <property type="entry name" value="ABC1_dom"/>
</dbReference>
<feature type="transmembrane region" description="Helical" evidence="2">
    <location>
        <begin position="20"/>
        <end position="37"/>
    </location>
</feature>
<dbReference type="InterPro" id="IPR045307">
    <property type="entry name" value="ADCK1_dom"/>
</dbReference>
<sequence>MSSAPRIMASAKGWSFRKKLLVYGGTSLFVGSGVALYRSVDSLEDVRQIGAIRFGRAACAVAKIIVDYKSSLWGLYDPSEEYNEAIKQCHQRSAERLLELARANGGAFIKVGQHLSALEYLIPKEYTSTLSILTSKAPEASLEDVMYMIETQLGKKFEEIFTEFSEKPVGAASLAQVHIARLRKNNEKVAVKVQHRRVFKNSRTDMNTMEFLVRVADRVFPELKLMWLVEETRKNLPRELDFMLEARNADRLAKMFKHLKFLKIPKMYHEYSTPRLLTMEYCEGEHIDDIDYMIKNNIDRHEVCRKLGRIYSEMIFLNGYLHSDPHPGNVLVNKRKDGKVEIILLDHGLYLDIDDKFRGLYSDLWLALLKPDQDKLRKVATEMGVGDLYGLFACMVARRSWKAVSRGIKNQKLENSEVEELKSYVGALIPQISEVLHRMPRQMLLILKTNDLIRNLEHILGTEHRSDAHIEMSKCVLRSHYEMKLKNSHSVWEALRIRLKLLWALFKIHSYEWYLITREAIPFFHFA</sequence>
<dbReference type="PROSITE" id="PS50011">
    <property type="entry name" value="PROTEIN_KINASE_DOM"/>
    <property type="match status" value="1"/>
</dbReference>
<dbReference type="GO" id="GO:0005524">
    <property type="term" value="F:ATP binding"/>
    <property type="evidence" value="ECO:0007669"/>
    <property type="project" value="InterPro"/>
</dbReference>
<feature type="domain" description="Protein kinase" evidence="3">
    <location>
        <begin position="163"/>
        <end position="527"/>
    </location>
</feature>
<dbReference type="AlphaFoldDB" id="A0AA36GCF5"/>
<dbReference type="InterPro" id="IPR011009">
    <property type="entry name" value="Kinase-like_dom_sf"/>
</dbReference>
<evidence type="ECO:0000313" key="4">
    <source>
        <dbReference type="EMBL" id="CAJ0588802.1"/>
    </source>
</evidence>
<dbReference type="CDD" id="cd13969">
    <property type="entry name" value="ADCK1-like"/>
    <property type="match status" value="1"/>
</dbReference>
<organism evidence="4 5">
    <name type="scientific">Cylicocyclus nassatus</name>
    <name type="common">Nematode worm</name>
    <dbReference type="NCBI Taxonomy" id="53992"/>
    <lineage>
        <taxon>Eukaryota</taxon>
        <taxon>Metazoa</taxon>
        <taxon>Ecdysozoa</taxon>
        <taxon>Nematoda</taxon>
        <taxon>Chromadorea</taxon>
        <taxon>Rhabditida</taxon>
        <taxon>Rhabditina</taxon>
        <taxon>Rhabditomorpha</taxon>
        <taxon>Strongyloidea</taxon>
        <taxon>Strongylidae</taxon>
        <taxon>Cylicocyclus</taxon>
    </lineage>
</organism>